<evidence type="ECO:0000313" key="1">
    <source>
        <dbReference type="EMBL" id="CAF1013270.1"/>
    </source>
</evidence>
<organism evidence="1 2">
    <name type="scientific">Brachionus calyciflorus</name>
    <dbReference type="NCBI Taxonomy" id="104777"/>
    <lineage>
        <taxon>Eukaryota</taxon>
        <taxon>Metazoa</taxon>
        <taxon>Spiralia</taxon>
        <taxon>Gnathifera</taxon>
        <taxon>Rotifera</taxon>
        <taxon>Eurotatoria</taxon>
        <taxon>Monogononta</taxon>
        <taxon>Pseudotrocha</taxon>
        <taxon>Ploima</taxon>
        <taxon>Brachionidae</taxon>
        <taxon>Brachionus</taxon>
    </lineage>
</organism>
<reference evidence="1" key="1">
    <citation type="submission" date="2021-02" db="EMBL/GenBank/DDBJ databases">
        <authorList>
            <person name="Nowell W R."/>
        </authorList>
    </citation>
    <scope>NUCLEOTIDE SEQUENCE</scope>
    <source>
        <strain evidence="1">Ploen Becks lab</strain>
    </source>
</reference>
<gene>
    <name evidence="1" type="ORF">OXX778_LOCUS16998</name>
</gene>
<proteinExistence type="predicted"/>
<dbReference type="EMBL" id="CAJNOC010004206">
    <property type="protein sequence ID" value="CAF1013270.1"/>
    <property type="molecule type" value="Genomic_DNA"/>
</dbReference>
<sequence>MVGIEFGPEKEPLNEFRSKPTKGRICLIGRNSLNLSKNVQKDYYKLNFDPTSPVNRSTLVNRKICFNIRANTEFKKTNRQPLEVSKDVKTKLKIVMV</sequence>
<comment type="caution">
    <text evidence="1">The sequence shown here is derived from an EMBL/GenBank/DDBJ whole genome shotgun (WGS) entry which is preliminary data.</text>
</comment>
<protein>
    <submittedName>
        <fullName evidence="1">Uncharacterized protein</fullName>
    </submittedName>
</protein>
<keyword evidence="2" id="KW-1185">Reference proteome</keyword>
<dbReference type="Proteomes" id="UP000663879">
    <property type="component" value="Unassembled WGS sequence"/>
</dbReference>
<accession>A0A814HNR9</accession>
<name>A0A814HNR9_9BILA</name>
<evidence type="ECO:0000313" key="2">
    <source>
        <dbReference type="Proteomes" id="UP000663879"/>
    </source>
</evidence>
<dbReference type="AlphaFoldDB" id="A0A814HNR9"/>